<dbReference type="OrthoDB" id="10380376at2759"/>
<accession>A0A9P7UJQ9</accession>
<dbReference type="AlphaFoldDB" id="A0A9P7UJQ9"/>
<dbReference type="Proteomes" id="UP001049176">
    <property type="component" value="Chromosome 11"/>
</dbReference>
<proteinExistence type="predicted"/>
<comment type="caution">
    <text evidence="1">The sequence shown here is derived from an EMBL/GenBank/DDBJ whole genome shotgun (WGS) entry which is preliminary data.</text>
</comment>
<dbReference type="EMBL" id="CM032191">
    <property type="protein sequence ID" value="KAG7085817.1"/>
    <property type="molecule type" value="Genomic_DNA"/>
</dbReference>
<sequence>MPYEDPVSVCDNPQLLLKLITTESHFDHQLSQFPYGISRLRPGSDAPLLDIVASFVANRHNQFVAVFASTREQQAIGTLETTLYLFGDTPSTTQSYLQSIFTLLRGIQPPVQEQKKIMNSISKVVYNQTWERWTYYLQRVINSLEFIEEKATELGLEWQLGDPSRGPFSDIRALGEVLTMSREEGVAFAVPMIARLYHKWKAEKRFETKLSRHSREPLGLFPYIESAVGNKLGLSIPFCQWISKILSVYTHSAALVRLKSFKIIQGTVNIVTIPPLSLVPNSPSPVITLDIVKPAVLHTRITHGGLATMEYYRWHDPIYDDAAHQFSEWSTEKLQTSDRTGVYHPHYEVQALAYIHEHGLRDVYPYIASSDLPCGTCKLLIEMYYDIRGTGALQMASNLQLNDTCPIPQFEGEFGEKFRKMFLGNLEGKVAWTAIKWIGQLPVPNGYWRERKRSFASRTVVESESLPRKLLAAEGESMLMSS</sequence>
<evidence type="ECO:0000313" key="1">
    <source>
        <dbReference type="EMBL" id="KAG7085817.1"/>
    </source>
</evidence>
<organism evidence="1 2">
    <name type="scientific">Marasmius oreades</name>
    <name type="common">fairy-ring Marasmius</name>
    <dbReference type="NCBI Taxonomy" id="181124"/>
    <lineage>
        <taxon>Eukaryota</taxon>
        <taxon>Fungi</taxon>
        <taxon>Dikarya</taxon>
        <taxon>Basidiomycota</taxon>
        <taxon>Agaricomycotina</taxon>
        <taxon>Agaricomycetes</taxon>
        <taxon>Agaricomycetidae</taxon>
        <taxon>Agaricales</taxon>
        <taxon>Marasmiineae</taxon>
        <taxon>Marasmiaceae</taxon>
        <taxon>Marasmius</taxon>
    </lineage>
</organism>
<dbReference type="KEGG" id="more:E1B28_003355"/>
<gene>
    <name evidence="1" type="ORF">E1B28_003355</name>
</gene>
<protein>
    <submittedName>
        <fullName evidence="1">Uncharacterized protein</fullName>
    </submittedName>
</protein>
<evidence type="ECO:0000313" key="2">
    <source>
        <dbReference type="Proteomes" id="UP001049176"/>
    </source>
</evidence>
<name>A0A9P7UJQ9_9AGAR</name>
<dbReference type="GeneID" id="66072431"/>
<reference evidence="1" key="1">
    <citation type="journal article" date="2021" name="Genome Biol. Evol.">
        <title>The assembled and annotated genome of the fairy-ring fungus Marasmius oreades.</title>
        <authorList>
            <person name="Hiltunen M."/>
            <person name="Ament-Velasquez S.L."/>
            <person name="Johannesson H."/>
        </authorList>
    </citation>
    <scope>NUCLEOTIDE SEQUENCE</scope>
    <source>
        <strain evidence="1">03SP1</strain>
    </source>
</reference>
<dbReference type="RefSeq" id="XP_043002288.1">
    <property type="nucleotide sequence ID" value="XM_043160332.1"/>
</dbReference>
<keyword evidence="2" id="KW-1185">Reference proteome</keyword>